<evidence type="ECO:0000313" key="2">
    <source>
        <dbReference type="Proteomes" id="UP000639772"/>
    </source>
</evidence>
<sequence length="110" mass="12299">MALHLHKLLRKSPPSFLTLASLNKIEFSQFFIPNPSLSSFPALLPNPSSSPQLSCFQEHNARVDAISSLLPFFSPLFFIYIRLALQCLSSSMKSQTLQKMAAGRRYGLIV</sequence>
<comment type="caution">
    <text evidence="1">The sequence shown here is derived from an EMBL/GenBank/DDBJ whole genome shotgun (WGS) entry which is preliminary data.</text>
</comment>
<dbReference type="Proteomes" id="UP000639772">
    <property type="component" value="Chromosome 6"/>
</dbReference>
<proteinExistence type="predicted"/>
<organism evidence="1 2">
    <name type="scientific">Vanilla planifolia</name>
    <name type="common">Vanilla</name>
    <dbReference type="NCBI Taxonomy" id="51239"/>
    <lineage>
        <taxon>Eukaryota</taxon>
        <taxon>Viridiplantae</taxon>
        <taxon>Streptophyta</taxon>
        <taxon>Embryophyta</taxon>
        <taxon>Tracheophyta</taxon>
        <taxon>Spermatophyta</taxon>
        <taxon>Magnoliopsida</taxon>
        <taxon>Liliopsida</taxon>
        <taxon>Asparagales</taxon>
        <taxon>Orchidaceae</taxon>
        <taxon>Vanilloideae</taxon>
        <taxon>Vanilleae</taxon>
        <taxon>Vanilla</taxon>
    </lineage>
</organism>
<dbReference type="EMBL" id="JADCNM010000006">
    <property type="protein sequence ID" value="KAG0478288.1"/>
    <property type="molecule type" value="Genomic_DNA"/>
</dbReference>
<reference evidence="1 2" key="1">
    <citation type="journal article" date="2020" name="Nat. Food">
        <title>A phased Vanilla planifolia genome enables genetic improvement of flavour and production.</title>
        <authorList>
            <person name="Hasing T."/>
            <person name="Tang H."/>
            <person name="Brym M."/>
            <person name="Khazi F."/>
            <person name="Huang T."/>
            <person name="Chambers A.H."/>
        </authorList>
    </citation>
    <scope>NUCLEOTIDE SEQUENCE [LARGE SCALE GENOMIC DNA]</scope>
    <source>
        <tissue evidence="1">Leaf</tissue>
    </source>
</reference>
<evidence type="ECO:0000313" key="1">
    <source>
        <dbReference type="EMBL" id="KAG0478288.1"/>
    </source>
</evidence>
<protein>
    <submittedName>
        <fullName evidence="1">Uncharacterized protein</fullName>
    </submittedName>
</protein>
<name>A0A835QUU5_VANPL</name>
<gene>
    <name evidence="1" type="ORF">HPP92_013007</name>
</gene>
<dbReference type="AlphaFoldDB" id="A0A835QUU5"/>
<accession>A0A835QUU5</accession>